<dbReference type="NCBIfam" id="NF001030">
    <property type="entry name" value="PRK00110.1"/>
    <property type="match status" value="1"/>
</dbReference>
<evidence type="ECO:0000256" key="6">
    <source>
        <dbReference type="HAMAP-Rule" id="MF_00693"/>
    </source>
</evidence>
<keyword evidence="2 6" id="KW-0963">Cytoplasm</keyword>
<dbReference type="PANTHER" id="PTHR12532:SF6">
    <property type="entry name" value="TRANSCRIPTIONAL REGULATORY PROTEIN YEBC-RELATED"/>
    <property type="match status" value="1"/>
</dbReference>
<dbReference type="InterPro" id="IPR048300">
    <property type="entry name" value="TACO1_YebC-like_2nd/3rd_dom"/>
</dbReference>
<keyword evidence="4 6" id="KW-0238">DNA-binding</keyword>
<dbReference type="Gene3D" id="3.30.70.980">
    <property type="match status" value="2"/>
</dbReference>
<dbReference type="InterPro" id="IPR049083">
    <property type="entry name" value="TACO1_YebC_N"/>
</dbReference>
<sequence>MSGHSKWATIHRQKEVKDAKRGAAFTKLATLITAAVKQGGGIGDPEKNFRLRLAVEKARQSNMPKDNIQRAIDKATGAGSAAQAEEAMFEGFLPGGAGVLVETLTDNKVRTAQMIRTTLDKGGGTMAGSGAVSYLFIHQGMLRVKPQTSRSKSLEEQALEVIDMGINDIEETNEGWVVFCEKDRTTDLKKKLEDAGYTVESAELVMMPNTLVELVPEAKEKANKLVDQLEELEDVSSVWANYI</sequence>
<organism evidence="9 10">
    <name type="scientific">Candidatus Amesbacteria bacterium GW2011_GWC1_47_15</name>
    <dbReference type="NCBI Taxonomy" id="1618364"/>
    <lineage>
        <taxon>Bacteria</taxon>
        <taxon>Candidatus Amesiibacteriota</taxon>
    </lineage>
</organism>
<dbReference type="AlphaFoldDB" id="A0A0G1S155"/>
<dbReference type="InterPro" id="IPR029072">
    <property type="entry name" value="YebC-like"/>
</dbReference>
<evidence type="ECO:0000256" key="5">
    <source>
        <dbReference type="ARBA" id="ARBA00023163"/>
    </source>
</evidence>
<accession>A0A0G1S155</accession>
<dbReference type="Pfam" id="PF20772">
    <property type="entry name" value="TACO1_YebC_N"/>
    <property type="match status" value="1"/>
</dbReference>
<dbReference type="HAMAP" id="MF_00693">
    <property type="entry name" value="Transcrip_reg_TACO1"/>
    <property type="match status" value="1"/>
</dbReference>
<evidence type="ECO:0000256" key="3">
    <source>
        <dbReference type="ARBA" id="ARBA00023015"/>
    </source>
</evidence>
<comment type="subcellular location">
    <subcellularLocation>
        <location evidence="6">Cytoplasm</location>
    </subcellularLocation>
</comment>
<protein>
    <recommendedName>
        <fullName evidence="6">Probable transcriptional regulatory protein UX86_C0035G0008</fullName>
    </recommendedName>
</protein>
<evidence type="ECO:0000259" key="8">
    <source>
        <dbReference type="Pfam" id="PF20772"/>
    </source>
</evidence>
<proteinExistence type="inferred from homology"/>
<reference evidence="9 10" key="1">
    <citation type="journal article" date="2015" name="Nature">
        <title>rRNA introns, odd ribosomes, and small enigmatic genomes across a large radiation of phyla.</title>
        <authorList>
            <person name="Brown C.T."/>
            <person name="Hug L.A."/>
            <person name="Thomas B.C."/>
            <person name="Sharon I."/>
            <person name="Castelle C.J."/>
            <person name="Singh A."/>
            <person name="Wilkins M.J."/>
            <person name="Williams K.H."/>
            <person name="Banfield J.F."/>
        </authorList>
    </citation>
    <scope>NUCLEOTIDE SEQUENCE [LARGE SCALE GENOMIC DNA]</scope>
</reference>
<dbReference type="EMBL" id="LCNU01000035">
    <property type="protein sequence ID" value="KKU63067.1"/>
    <property type="molecule type" value="Genomic_DNA"/>
</dbReference>
<dbReference type="SUPFAM" id="SSF75625">
    <property type="entry name" value="YebC-like"/>
    <property type="match status" value="1"/>
</dbReference>
<evidence type="ECO:0000256" key="2">
    <source>
        <dbReference type="ARBA" id="ARBA00022490"/>
    </source>
</evidence>
<dbReference type="GO" id="GO:0006355">
    <property type="term" value="P:regulation of DNA-templated transcription"/>
    <property type="evidence" value="ECO:0007669"/>
    <property type="project" value="UniProtKB-UniRule"/>
</dbReference>
<evidence type="ECO:0000313" key="9">
    <source>
        <dbReference type="EMBL" id="KKU63067.1"/>
    </source>
</evidence>
<dbReference type="PANTHER" id="PTHR12532">
    <property type="entry name" value="TRANSLATIONAL ACTIVATOR OF CYTOCHROME C OXIDASE 1"/>
    <property type="match status" value="1"/>
</dbReference>
<dbReference type="STRING" id="1618364.UX86_C0035G0008"/>
<feature type="domain" description="TACO1/YebC-like N-terminal" evidence="8">
    <location>
        <begin position="5"/>
        <end position="77"/>
    </location>
</feature>
<dbReference type="NCBIfam" id="TIGR01033">
    <property type="entry name" value="YebC/PmpR family DNA-binding transcriptional regulator"/>
    <property type="match status" value="1"/>
</dbReference>
<dbReference type="Gene3D" id="1.10.10.200">
    <property type="match status" value="1"/>
</dbReference>
<dbReference type="InterPro" id="IPR002876">
    <property type="entry name" value="Transcrip_reg_TACO1-like"/>
</dbReference>
<dbReference type="InterPro" id="IPR026564">
    <property type="entry name" value="Transcrip_reg_TACO1-like_dom3"/>
</dbReference>
<name>A0A0G1S155_9BACT</name>
<comment type="similarity">
    <text evidence="1 6">Belongs to the TACO1 family.</text>
</comment>
<gene>
    <name evidence="9" type="ORF">UX86_C0035G0008</name>
</gene>
<feature type="domain" description="TACO1/YebC-like second and third" evidence="7">
    <location>
        <begin position="85"/>
        <end position="242"/>
    </location>
</feature>
<dbReference type="FunFam" id="1.10.10.200:FF:000002">
    <property type="entry name" value="Probable transcriptional regulatory protein CLM62_37755"/>
    <property type="match status" value="1"/>
</dbReference>
<dbReference type="Proteomes" id="UP000034502">
    <property type="component" value="Unassembled WGS sequence"/>
</dbReference>
<keyword evidence="3 6" id="KW-0805">Transcription regulation</keyword>
<evidence type="ECO:0000313" key="10">
    <source>
        <dbReference type="Proteomes" id="UP000034502"/>
    </source>
</evidence>
<dbReference type="NCBIfam" id="NF009044">
    <property type="entry name" value="PRK12378.1"/>
    <property type="match status" value="1"/>
</dbReference>
<dbReference type="GO" id="GO:0003677">
    <property type="term" value="F:DNA binding"/>
    <property type="evidence" value="ECO:0007669"/>
    <property type="project" value="UniProtKB-UniRule"/>
</dbReference>
<dbReference type="GO" id="GO:0005829">
    <property type="term" value="C:cytosol"/>
    <property type="evidence" value="ECO:0007669"/>
    <property type="project" value="TreeGrafter"/>
</dbReference>
<dbReference type="InterPro" id="IPR017856">
    <property type="entry name" value="Integrase-like_N"/>
</dbReference>
<dbReference type="Pfam" id="PF01709">
    <property type="entry name" value="Transcrip_reg"/>
    <property type="match status" value="1"/>
</dbReference>
<dbReference type="PATRIC" id="fig|1618364.3.peg.927"/>
<evidence type="ECO:0000256" key="4">
    <source>
        <dbReference type="ARBA" id="ARBA00023125"/>
    </source>
</evidence>
<evidence type="ECO:0000256" key="1">
    <source>
        <dbReference type="ARBA" id="ARBA00008724"/>
    </source>
</evidence>
<comment type="caution">
    <text evidence="9">The sequence shown here is derived from an EMBL/GenBank/DDBJ whole genome shotgun (WGS) entry which is preliminary data.</text>
</comment>
<keyword evidence="5 6" id="KW-0804">Transcription</keyword>
<evidence type="ECO:0000259" key="7">
    <source>
        <dbReference type="Pfam" id="PF01709"/>
    </source>
</evidence>